<feature type="region of interest" description="Disordered" evidence="5">
    <location>
        <begin position="131"/>
        <end position="152"/>
    </location>
</feature>
<proteinExistence type="predicted"/>
<dbReference type="EMBL" id="BQNB010016144">
    <property type="protein sequence ID" value="GJT48324.1"/>
    <property type="molecule type" value="Genomic_DNA"/>
</dbReference>
<dbReference type="PANTHER" id="PTHR42648:SF28">
    <property type="entry name" value="TRANSPOSON-ENCODED PROTEIN WITH RIBONUCLEASE H-LIKE AND RETROVIRUS ZINC FINGER-LIKE DOMAINS"/>
    <property type="match status" value="1"/>
</dbReference>
<dbReference type="InterPro" id="IPR001584">
    <property type="entry name" value="Integrase_cat-core"/>
</dbReference>
<feature type="compositionally biased region" description="Basic and acidic residues" evidence="5">
    <location>
        <begin position="486"/>
        <end position="512"/>
    </location>
</feature>
<reference evidence="8" key="2">
    <citation type="submission" date="2022-01" db="EMBL/GenBank/DDBJ databases">
        <authorList>
            <person name="Yamashiro T."/>
            <person name="Shiraishi A."/>
            <person name="Satake H."/>
            <person name="Nakayama K."/>
        </authorList>
    </citation>
    <scope>NUCLEOTIDE SEQUENCE</scope>
</reference>
<dbReference type="Pfam" id="PF13976">
    <property type="entry name" value="gag_pre-integrs"/>
    <property type="match status" value="1"/>
</dbReference>
<keyword evidence="4" id="KW-0863">Zinc-finger</keyword>
<evidence type="ECO:0000256" key="5">
    <source>
        <dbReference type="SAM" id="MobiDB-lite"/>
    </source>
</evidence>
<accession>A0ABQ5EBR8</accession>
<evidence type="ECO:0000256" key="1">
    <source>
        <dbReference type="ARBA" id="ARBA00022670"/>
    </source>
</evidence>
<dbReference type="Pfam" id="PF07727">
    <property type="entry name" value="RVT_2"/>
    <property type="match status" value="1"/>
</dbReference>
<dbReference type="InterPro" id="IPR025724">
    <property type="entry name" value="GAG-pre-integrase_dom"/>
</dbReference>
<feature type="compositionally biased region" description="Low complexity" evidence="5">
    <location>
        <begin position="141"/>
        <end position="152"/>
    </location>
</feature>
<dbReference type="Proteomes" id="UP001151760">
    <property type="component" value="Unassembled WGS sequence"/>
</dbReference>
<comment type="caution">
    <text evidence="8">The sequence shown here is derived from an EMBL/GenBank/DDBJ whole genome shotgun (WGS) entry which is preliminary data.</text>
</comment>
<evidence type="ECO:0000259" key="7">
    <source>
        <dbReference type="PROSITE" id="PS50994"/>
    </source>
</evidence>
<dbReference type="Pfam" id="PF22936">
    <property type="entry name" value="Pol_BBD"/>
    <property type="match status" value="1"/>
</dbReference>
<organism evidence="8 9">
    <name type="scientific">Tanacetum coccineum</name>
    <dbReference type="NCBI Taxonomy" id="301880"/>
    <lineage>
        <taxon>Eukaryota</taxon>
        <taxon>Viridiplantae</taxon>
        <taxon>Streptophyta</taxon>
        <taxon>Embryophyta</taxon>
        <taxon>Tracheophyta</taxon>
        <taxon>Spermatophyta</taxon>
        <taxon>Magnoliopsida</taxon>
        <taxon>eudicotyledons</taxon>
        <taxon>Gunneridae</taxon>
        <taxon>Pentapetalae</taxon>
        <taxon>asterids</taxon>
        <taxon>campanulids</taxon>
        <taxon>Asterales</taxon>
        <taxon>Asteraceae</taxon>
        <taxon>Asteroideae</taxon>
        <taxon>Anthemideae</taxon>
        <taxon>Anthemidinae</taxon>
        <taxon>Tanacetum</taxon>
    </lineage>
</organism>
<dbReference type="InterPro" id="IPR039537">
    <property type="entry name" value="Retrotran_Ty1/copia-like"/>
</dbReference>
<evidence type="ECO:0000256" key="2">
    <source>
        <dbReference type="ARBA" id="ARBA00022723"/>
    </source>
</evidence>
<evidence type="ECO:0000313" key="9">
    <source>
        <dbReference type="Proteomes" id="UP001151760"/>
    </source>
</evidence>
<dbReference type="SUPFAM" id="SSF57756">
    <property type="entry name" value="Retrovirus zinc finger-like domains"/>
    <property type="match status" value="1"/>
</dbReference>
<gene>
    <name evidence="8" type="ORF">Tco_0974481</name>
</gene>
<sequence length="626" mass="69864">MRALLVQQGCVVALEGEKKFPKEMKEEVKKEIMAKTHSTILLSVTDEVLLEVVDQMTTSGIWDKLCVGVKVDDEDQALILLCSLLGSYENFMDTMLYGRTIISVNDVKDALLSKELKRKVYGDEGSGSVLFTGRGRSQEKNNGNGRSRSMSRNSSKVKCYLCKEKGHIKRVCPQKKGNAKGESSNSGSAAVVQDIFDDGDFGDVLTVYIASTADTSIMDTGASHHMMFSRDLFTSFKEWNGIVKCGDDAILAIKGSRIVQIKMHDGIVRKFDCWFVSGLKKNLISLSTLAKNGLKYHGEGEWVKVSRGALVLMKGKLQHGIYFLQGSSVIGTASVSHSSDKHDDRTNFWHRRLGHTSEQGLSVLIKQGLLVGDVTGKQVKTLRTDYGLEFCNAPFDNFYKKEGIVRHRTVRHTPQQNGVAEWMNQTLMARARSPSTAIGLKTPQEVWSDKPFDYSNLRIFGRPACAHVNDGTKDCGVDQKVEFDTPNRVVIEEERQEKNNNDKPEQQEEKGKRNAPKPARYAGCVNTCDIDSVAYSLVVGDDIRYDNPKTYIEAMSRVKPVGSKWILKRKVEIPSVEPVRFKARLGAKGFSQKEGIDYHEVFSPVVKHKTIRVLLAMVGAFDLELE</sequence>
<keyword evidence="9" id="KW-1185">Reference proteome</keyword>
<dbReference type="InterPro" id="IPR012337">
    <property type="entry name" value="RNaseH-like_sf"/>
</dbReference>
<dbReference type="InterPro" id="IPR036875">
    <property type="entry name" value="Znf_CCHC_sf"/>
</dbReference>
<dbReference type="InterPro" id="IPR013103">
    <property type="entry name" value="RVT_2"/>
</dbReference>
<dbReference type="InterPro" id="IPR001878">
    <property type="entry name" value="Znf_CCHC"/>
</dbReference>
<feature type="domain" description="CCHC-type" evidence="6">
    <location>
        <begin position="158"/>
        <end position="174"/>
    </location>
</feature>
<dbReference type="SMART" id="SM00343">
    <property type="entry name" value="ZnF_C2HC"/>
    <property type="match status" value="1"/>
</dbReference>
<dbReference type="PROSITE" id="PS50994">
    <property type="entry name" value="INTEGRASE"/>
    <property type="match status" value="1"/>
</dbReference>
<keyword evidence="3" id="KW-0378">Hydrolase</keyword>
<keyword evidence="1" id="KW-0645">Protease</keyword>
<evidence type="ECO:0000256" key="3">
    <source>
        <dbReference type="ARBA" id="ARBA00022801"/>
    </source>
</evidence>
<dbReference type="InterPro" id="IPR054722">
    <property type="entry name" value="PolX-like_BBD"/>
</dbReference>
<dbReference type="Gene3D" id="3.30.420.10">
    <property type="entry name" value="Ribonuclease H-like superfamily/Ribonuclease H"/>
    <property type="match status" value="1"/>
</dbReference>
<protein>
    <submittedName>
        <fullName evidence="8">Retrovirus-related pol polyprotein from transposon TNT 1-94</fullName>
    </submittedName>
</protein>
<reference evidence="8" key="1">
    <citation type="journal article" date="2022" name="Int. J. Mol. Sci.">
        <title>Draft Genome of Tanacetum Coccineum: Genomic Comparison of Closely Related Tanacetum-Family Plants.</title>
        <authorList>
            <person name="Yamashiro T."/>
            <person name="Shiraishi A."/>
            <person name="Nakayama K."/>
            <person name="Satake H."/>
        </authorList>
    </citation>
    <scope>NUCLEOTIDE SEQUENCE</scope>
</reference>
<feature type="region of interest" description="Disordered" evidence="5">
    <location>
        <begin position="486"/>
        <end position="518"/>
    </location>
</feature>
<dbReference type="InterPro" id="IPR036397">
    <property type="entry name" value="RNaseH_sf"/>
</dbReference>
<keyword evidence="4" id="KW-0862">Zinc</keyword>
<feature type="domain" description="Integrase catalytic" evidence="7">
    <location>
        <begin position="380"/>
        <end position="494"/>
    </location>
</feature>
<evidence type="ECO:0000256" key="4">
    <source>
        <dbReference type="PROSITE-ProRule" id="PRU00047"/>
    </source>
</evidence>
<evidence type="ECO:0000313" key="8">
    <source>
        <dbReference type="EMBL" id="GJT48324.1"/>
    </source>
</evidence>
<dbReference type="PANTHER" id="PTHR42648">
    <property type="entry name" value="TRANSPOSASE, PUTATIVE-RELATED"/>
    <property type="match status" value="1"/>
</dbReference>
<dbReference type="Gene3D" id="4.10.60.10">
    <property type="entry name" value="Zinc finger, CCHC-type"/>
    <property type="match status" value="1"/>
</dbReference>
<name>A0ABQ5EBR8_9ASTR</name>
<dbReference type="SUPFAM" id="SSF53098">
    <property type="entry name" value="Ribonuclease H-like"/>
    <property type="match status" value="1"/>
</dbReference>
<keyword evidence="2" id="KW-0479">Metal-binding</keyword>
<evidence type="ECO:0000259" key="6">
    <source>
        <dbReference type="PROSITE" id="PS50158"/>
    </source>
</evidence>
<dbReference type="PROSITE" id="PS50158">
    <property type="entry name" value="ZF_CCHC"/>
    <property type="match status" value="1"/>
</dbReference>